<dbReference type="RefSeq" id="XP_022626369.1">
    <property type="nucleotide sequence ID" value="XM_022774253.1"/>
</dbReference>
<dbReference type="InterPro" id="IPR042527">
    <property type="entry name" value="Atg5_UblA_dom_sf"/>
</dbReference>
<dbReference type="GO" id="GO:0044233">
    <property type="term" value="C:mitochondria-associated endoplasmic reticulum membrane contact site"/>
    <property type="evidence" value="ECO:0007669"/>
    <property type="project" value="TreeGrafter"/>
</dbReference>
<feature type="domain" description="Autophagy protein ATG5 UblA" evidence="10">
    <location>
        <begin position="8"/>
        <end position="120"/>
    </location>
</feature>
<dbReference type="Gene3D" id="1.10.246.190">
    <property type="entry name" value="Autophagy protein Apg5, helix rich domain"/>
    <property type="match status" value="1"/>
</dbReference>
<evidence type="ECO:0000256" key="5">
    <source>
        <dbReference type="ARBA" id="ARBA00022927"/>
    </source>
</evidence>
<evidence type="ECO:0000313" key="12">
    <source>
        <dbReference type="Proteomes" id="UP000054304"/>
    </source>
</evidence>
<dbReference type="GO" id="GO:0006995">
    <property type="term" value="P:cellular response to nitrogen starvation"/>
    <property type="evidence" value="ECO:0007669"/>
    <property type="project" value="TreeGrafter"/>
</dbReference>
<evidence type="ECO:0000256" key="3">
    <source>
        <dbReference type="ARBA" id="ARBA00022499"/>
    </source>
</evidence>
<dbReference type="GO" id="GO:0034727">
    <property type="term" value="P:piecemeal microautophagy of the nucleus"/>
    <property type="evidence" value="ECO:0007669"/>
    <property type="project" value="EnsemblFungi"/>
</dbReference>
<proteinExistence type="inferred from homology"/>
<name>A0A0C7MSB2_9SACH</name>
<dbReference type="InterPro" id="IPR048940">
    <property type="entry name" value="ATG5_HBR"/>
</dbReference>
<dbReference type="OrthoDB" id="272162at2759"/>
<feature type="domain" description="Autophagy protein ATG5 UblB" evidence="8">
    <location>
        <begin position="201"/>
        <end position="287"/>
    </location>
</feature>
<sequence>MSEQQRLVWTGTLNLRIELDPELVLTDQKERTTTICVNVQVPRDSYLVLYLPFIIQKLQPQLRVNVKDFYQGWWFEMENVCIPWNFPIGALYDSFTGLNPQNRASGSQENSVNVWKLMLRYGKQLPRGFIPIRNGSEQIRELWMHQWKQACFVMNGNSKLVMSFSKPDTLSFWESVLRRSFAGFTDIRQRILPSKNDVKSVPVRIHLALPEIRLVEPVCNAYDNTREVELTLKKLLSREFPEWFAPDGNAPYLAVPVIQGIIVPLDLQLWLLYQQLASFDGFLHISLCLLAKTDDEA</sequence>
<evidence type="ECO:0000256" key="2">
    <source>
        <dbReference type="ARBA" id="ARBA00006910"/>
    </source>
</evidence>
<dbReference type="Pfam" id="PF20637">
    <property type="entry name" value="ATG5_HBR"/>
    <property type="match status" value="1"/>
</dbReference>
<dbReference type="GO" id="GO:0034045">
    <property type="term" value="C:phagophore assembly site membrane"/>
    <property type="evidence" value="ECO:0007669"/>
    <property type="project" value="UniProtKB-SubCell"/>
</dbReference>
<dbReference type="GO" id="GO:0008047">
    <property type="term" value="F:enzyme activator activity"/>
    <property type="evidence" value="ECO:0007669"/>
    <property type="project" value="EnsemblFungi"/>
</dbReference>
<keyword evidence="7" id="KW-0472">Membrane</keyword>
<evidence type="ECO:0000256" key="6">
    <source>
        <dbReference type="ARBA" id="ARBA00023006"/>
    </source>
</evidence>
<gene>
    <name evidence="11" type="ORF">LALA0_S01e03576g</name>
</gene>
<dbReference type="PANTHER" id="PTHR13040:SF2">
    <property type="entry name" value="AUTOPHAGY PROTEIN 5"/>
    <property type="match status" value="1"/>
</dbReference>
<dbReference type="Pfam" id="PF20638">
    <property type="entry name" value="ATG5_UblA"/>
    <property type="match status" value="1"/>
</dbReference>
<dbReference type="PANTHER" id="PTHR13040">
    <property type="entry name" value="AUTOPHAGY PROTEIN 5"/>
    <property type="match status" value="1"/>
</dbReference>
<evidence type="ECO:0000256" key="7">
    <source>
        <dbReference type="RuleBase" id="RU361202"/>
    </source>
</evidence>
<dbReference type="GO" id="GO:0140355">
    <property type="term" value="F:cargo receptor ligand activity"/>
    <property type="evidence" value="ECO:0007669"/>
    <property type="project" value="EnsemblFungi"/>
</dbReference>
<dbReference type="GO" id="GO:0005829">
    <property type="term" value="C:cytosol"/>
    <property type="evidence" value="ECO:0007669"/>
    <property type="project" value="EnsemblFungi"/>
</dbReference>
<dbReference type="GO" id="GO:0034274">
    <property type="term" value="C:Atg12-Atg5-Atg16 complex"/>
    <property type="evidence" value="ECO:0007669"/>
    <property type="project" value="EnsemblFungi"/>
</dbReference>
<evidence type="ECO:0000259" key="10">
    <source>
        <dbReference type="Pfam" id="PF20638"/>
    </source>
</evidence>
<dbReference type="InterPro" id="IPR007239">
    <property type="entry name" value="Atg5"/>
</dbReference>
<dbReference type="HOGENOM" id="CLU_051894_2_0_1"/>
<dbReference type="GO" id="GO:0032258">
    <property type="term" value="P:cytoplasm to vacuole targeting by the Cvt pathway"/>
    <property type="evidence" value="ECO:0007669"/>
    <property type="project" value="EnsemblFungi"/>
</dbReference>
<evidence type="ECO:0000313" key="11">
    <source>
        <dbReference type="EMBL" id="CEP60124.1"/>
    </source>
</evidence>
<dbReference type="STRING" id="1245769.A0A0C7MSB2"/>
<keyword evidence="4 7" id="KW-0832">Ubl conjugation</keyword>
<keyword evidence="3 7" id="KW-1017">Isopeptide bond</keyword>
<feature type="domain" description="Autophagy protein ATG5 alpha-helical bundle region" evidence="9">
    <location>
        <begin position="137"/>
        <end position="193"/>
    </location>
</feature>
<keyword evidence="7" id="KW-0813">Transport</keyword>
<dbReference type="GO" id="GO:0019776">
    <property type="term" value="F:Atg8-family ligase activity"/>
    <property type="evidence" value="ECO:0007669"/>
    <property type="project" value="EnsemblFungi"/>
</dbReference>
<dbReference type="EMBL" id="LN736360">
    <property type="protein sequence ID" value="CEP60124.1"/>
    <property type="molecule type" value="Genomic_DNA"/>
</dbReference>
<dbReference type="Gene3D" id="3.10.20.620">
    <property type="match status" value="1"/>
</dbReference>
<keyword evidence="12" id="KW-1185">Reference proteome</keyword>
<comment type="subunit">
    <text evidence="7">Conjugated with ATG12.</text>
</comment>
<protein>
    <recommendedName>
        <fullName evidence="7">Autophagy protein 5</fullName>
    </recommendedName>
</protein>
<dbReference type="Gene3D" id="3.10.20.90">
    <property type="entry name" value="Phosphatidylinositol 3-kinase Catalytic Subunit, Chain A, domain 1"/>
    <property type="match status" value="1"/>
</dbReference>
<dbReference type="AlphaFoldDB" id="A0A0C7MSB2"/>
<dbReference type="InterPro" id="IPR048318">
    <property type="entry name" value="ATG5_UblB"/>
</dbReference>
<evidence type="ECO:0000259" key="9">
    <source>
        <dbReference type="Pfam" id="PF20637"/>
    </source>
</evidence>
<comment type="function">
    <text evidence="7">Involved in cytoplasm to vacuole transport (Cvt) and autophagic vesicle formation.</text>
</comment>
<evidence type="ECO:0000259" key="8">
    <source>
        <dbReference type="Pfam" id="PF04106"/>
    </source>
</evidence>
<reference evidence="11 12" key="1">
    <citation type="submission" date="2014-12" db="EMBL/GenBank/DDBJ databases">
        <authorList>
            <person name="Neuveglise Cecile"/>
        </authorList>
    </citation>
    <scope>NUCLEOTIDE SEQUENCE [LARGE SCALE GENOMIC DNA]</scope>
    <source>
        <strain evidence="11 12">CBS 12615</strain>
    </source>
</reference>
<dbReference type="Pfam" id="PF04106">
    <property type="entry name" value="ATG5_UblB"/>
    <property type="match status" value="1"/>
</dbReference>
<evidence type="ECO:0000256" key="1">
    <source>
        <dbReference type="ARBA" id="ARBA00004623"/>
    </source>
</evidence>
<dbReference type="InterPro" id="IPR042526">
    <property type="entry name" value="Atg5_HR"/>
</dbReference>
<dbReference type="GeneID" id="34683497"/>
<dbReference type="InterPro" id="IPR048939">
    <property type="entry name" value="ATG5_UblA"/>
</dbReference>
<organism evidence="11 12">
    <name type="scientific">Lachancea lanzarotensis</name>
    <dbReference type="NCBI Taxonomy" id="1245769"/>
    <lineage>
        <taxon>Eukaryota</taxon>
        <taxon>Fungi</taxon>
        <taxon>Dikarya</taxon>
        <taxon>Ascomycota</taxon>
        <taxon>Saccharomycotina</taxon>
        <taxon>Saccharomycetes</taxon>
        <taxon>Saccharomycetales</taxon>
        <taxon>Saccharomycetaceae</taxon>
        <taxon>Lachancea</taxon>
    </lineage>
</organism>
<dbReference type="Proteomes" id="UP000054304">
    <property type="component" value="Unassembled WGS sequence"/>
</dbReference>
<evidence type="ECO:0000256" key="4">
    <source>
        <dbReference type="ARBA" id="ARBA00022843"/>
    </source>
</evidence>
<dbReference type="GO" id="GO:0051365">
    <property type="term" value="P:cellular response to potassium ion starvation"/>
    <property type="evidence" value="ECO:0007669"/>
    <property type="project" value="EnsemblFungi"/>
</dbReference>
<keyword evidence="5" id="KW-0653">Protein transport</keyword>
<dbReference type="GO" id="GO:0061908">
    <property type="term" value="C:phagophore"/>
    <property type="evidence" value="ECO:0007669"/>
    <property type="project" value="EnsemblFungi"/>
</dbReference>
<accession>A0A0C7MSB2</accession>
<comment type="similarity">
    <text evidence="2 7">Belongs to the ATG5 family.</text>
</comment>
<dbReference type="GO" id="GO:0120095">
    <property type="term" value="C:vacuole-isolation membrane contact site"/>
    <property type="evidence" value="ECO:0007669"/>
    <property type="project" value="EnsemblFungi"/>
</dbReference>
<dbReference type="GO" id="GO:0005776">
    <property type="term" value="C:autophagosome"/>
    <property type="evidence" value="ECO:0007669"/>
    <property type="project" value="EnsemblFungi"/>
</dbReference>
<keyword evidence="6 7" id="KW-0072">Autophagy</keyword>
<dbReference type="GO" id="GO:0000423">
    <property type="term" value="P:mitophagy"/>
    <property type="evidence" value="ECO:0007669"/>
    <property type="project" value="EnsemblFungi"/>
</dbReference>
<comment type="subcellular location">
    <subcellularLocation>
        <location evidence="1 7">Preautophagosomal structure membrane</location>
        <topology evidence="1 7">Peripheral membrane protein</topology>
    </subcellularLocation>
</comment>